<dbReference type="OrthoDB" id="128536at2759"/>
<accession>A0A1W4WS43</accession>
<evidence type="ECO:0000256" key="7">
    <source>
        <dbReference type="ARBA" id="ARBA00022833"/>
    </source>
</evidence>
<dbReference type="STRING" id="224129.A0A1W4WS43"/>
<evidence type="ECO:0000256" key="4">
    <source>
        <dbReference type="ARBA" id="ARBA00022723"/>
    </source>
</evidence>
<keyword evidence="5" id="KW-0255">Endonuclease</keyword>
<dbReference type="GeneID" id="108735394"/>
<gene>
    <name evidence="10" type="primary">LOC108735394</name>
</gene>
<evidence type="ECO:0000256" key="2">
    <source>
        <dbReference type="ARBA" id="ARBA00022694"/>
    </source>
</evidence>
<dbReference type="InParanoid" id="A0A1W4WS43"/>
<keyword evidence="2" id="KW-0819">tRNA processing</keyword>
<dbReference type="InterPro" id="IPR007175">
    <property type="entry name" value="Rpr2/Snm1/Rpp21"/>
</dbReference>
<dbReference type="GO" id="GO:0016787">
    <property type="term" value="F:hydrolase activity"/>
    <property type="evidence" value="ECO:0007669"/>
    <property type="project" value="UniProtKB-KW"/>
</dbReference>
<evidence type="ECO:0000256" key="8">
    <source>
        <dbReference type="ARBA" id="ARBA00038402"/>
    </source>
</evidence>
<dbReference type="Proteomes" id="UP000192223">
    <property type="component" value="Unplaced"/>
</dbReference>
<dbReference type="InterPro" id="IPR016432">
    <property type="entry name" value="RNP4"/>
</dbReference>
<comment type="similarity">
    <text evidence="8">Belongs to the eukaryotic/archaeal RNase P protein component 4 family.</text>
</comment>
<evidence type="ECO:0000256" key="3">
    <source>
        <dbReference type="ARBA" id="ARBA00022722"/>
    </source>
</evidence>
<dbReference type="GO" id="GO:0046872">
    <property type="term" value="F:metal ion binding"/>
    <property type="evidence" value="ECO:0007669"/>
    <property type="project" value="UniProtKB-KW"/>
</dbReference>
<dbReference type="PIRSF" id="PIRSF004878">
    <property type="entry name" value="RNase_P_4"/>
    <property type="match status" value="1"/>
</dbReference>
<evidence type="ECO:0000256" key="5">
    <source>
        <dbReference type="ARBA" id="ARBA00022759"/>
    </source>
</evidence>
<dbReference type="AlphaFoldDB" id="A0A1W4WS43"/>
<dbReference type="CTD" id="79897"/>
<keyword evidence="3" id="KW-0540">Nuclease</keyword>
<evidence type="ECO:0000256" key="1">
    <source>
        <dbReference type="ARBA" id="ARBA00022490"/>
    </source>
</evidence>
<keyword evidence="9" id="KW-1185">Reference proteome</keyword>
<protein>
    <submittedName>
        <fullName evidence="10">Ribonuclease P protein subunit rpr2</fullName>
    </submittedName>
</protein>
<evidence type="ECO:0000313" key="10">
    <source>
        <dbReference type="RefSeq" id="XP_018322840.1"/>
    </source>
</evidence>
<keyword evidence="6" id="KW-0378">Hydrolase</keyword>
<dbReference type="Pfam" id="PF04032">
    <property type="entry name" value="Rpr2"/>
    <property type="match status" value="1"/>
</dbReference>
<sequence>MNKKHIAGKEHMQRINYLYQASNLMIKKNLLSTHYCNLALNVAKKTVQRLDISIKRTICKGCHNLLICGVNAKARIRKKHLQIVCFQCNTGKKYNLKNYQPIWTETLEAQVEQINY</sequence>
<keyword evidence="4" id="KW-0479">Metal-binding</keyword>
<dbReference type="KEGG" id="apln:108735394"/>
<reference evidence="10" key="1">
    <citation type="submission" date="2025-08" db="UniProtKB">
        <authorList>
            <consortium name="RefSeq"/>
        </authorList>
    </citation>
    <scope>IDENTIFICATION</scope>
    <source>
        <tissue evidence="10">Entire body</tissue>
    </source>
</reference>
<name>A0A1W4WS43_AGRPL</name>
<dbReference type="RefSeq" id="XP_018322840.1">
    <property type="nucleotide sequence ID" value="XM_018467338.2"/>
</dbReference>
<keyword evidence="7" id="KW-0862">Zinc</keyword>
<proteinExistence type="inferred from homology"/>
<dbReference type="GO" id="GO:0001682">
    <property type="term" value="P:tRNA 5'-leader removal"/>
    <property type="evidence" value="ECO:0007669"/>
    <property type="project" value="InterPro"/>
</dbReference>
<evidence type="ECO:0000256" key="6">
    <source>
        <dbReference type="ARBA" id="ARBA00022801"/>
    </source>
</evidence>
<dbReference type="PANTHER" id="PTHR14742:SF0">
    <property type="entry name" value="RIBONUCLEASE P PROTEIN SUBUNIT P21"/>
    <property type="match status" value="1"/>
</dbReference>
<evidence type="ECO:0000313" key="9">
    <source>
        <dbReference type="Proteomes" id="UP000192223"/>
    </source>
</evidence>
<keyword evidence="1" id="KW-0963">Cytoplasm</keyword>
<dbReference type="GO" id="GO:0005655">
    <property type="term" value="C:nucleolar ribonuclease P complex"/>
    <property type="evidence" value="ECO:0007669"/>
    <property type="project" value="TreeGrafter"/>
</dbReference>
<dbReference type="PANTHER" id="PTHR14742">
    <property type="entry name" value="RIBONUCLEASE P SUBUNIT P21"/>
    <property type="match status" value="1"/>
</dbReference>
<dbReference type="GO" id="GO:0004519">
    <property type="term" value="F:endonuclease activity"/>
    <property type="evidence" value="ECO:0007669"/>
    <property type="project" value="UniProtKB-KW"/>
</dbReference>
<organism evidence="9 10">
    <name type="scientific">Agrilus planipennis</name>
    <name type="common">Emerald ash borer</name>
    <name type="synonym">Agrilus marcopoli</name>
    <dbReference type="NCBI Taxonomy" id="224129"/>
    <lineage>
        <taxon>Eukaryota</taxon>
        <taxon>Metazoa</taxon>
        <taxon>Ecdysozoa</taxon>
        <taxon>Arthropoda</taxon>
        <taxon>Hexapoda</taxon>
        <taxon>Insecta</taxon>
        <taxon>Pterygota</taxon>
        <taxon>Neoptera</taxon>
        <taxon>Endopterygota</taxon>
        <taxon>Coleoptera</taxon>
        <taxon>Polyphaga</taxon>
        <taxon>Elateriformia</taxon>
        <taxon>Buprestoidea</taxon>
        <taxon>Buprestidae</taxon>
        <taxon>Agrilinae</taxon>
        <taxon>Agrilus</taxon>
    </lineage>
</organism>
<dbReference type="Gene3D" id="6.20.50.20">
    <property type="match status" value="1"/>
</dbReference>